<organism evidence="7 8">
    <name type="scientific">Dinoponera quadriceps</name>
    <name type="common">South American ant</name>
    <dbReference type="NCBI Taxonomy" id="609295"/>
    <lineage>
        <taxon>Eukaryota</taxon>
        <taxon>Metazoa</taxon>
        <taxon>Ecdysozoa</taxon>
        <taxon>Arthropoda</taxon>
        <taxon>Hexapoda</taxon>
        <taxon>Insecta</taxon>
        <taxon>Pterygota</taxon>
        <taxon>Neoptera</taxon>
        <taxon>Endopterygota</taxon>
        <taxon>Hymenoptera</taxon>
        <taxon>Apocrita</taxon>
        <taxon>Aculeata</taxon>
        <taxon>Formicoidea</taxon>
        <taxon>Formicidae</taxon>
        <taxon>Ponerinae</taxon>
        <taxon>Ponerini</taxon>
        <taxon>Dinoponera</taxon>
    </lineage>
</organism>
<dbReference type="GO" id="GO:0051301">
    <property type="term" value="P:cell division"/>
    <property type="evidence" value="ECO:0007669"/>
    <property type="project" value="UniProtKB-KW"/>
</dbReference>
<dbReference type="OrthoDB" id="379794at2759"/>
<reference evidence="8" key="1">
    <citation type="submission" date="2025-08" db="UniProtKB">
        <authorList>
            <consortium name="RefSeq"/>
        </authorList>
    </citation>
    <scope>IDENTIFICATION</scope>
</reference>
<keyword evidence="7" id="KW-1185">Reference proteome</keyword>
<sequence length="524" mass="59953">MTTSIVNTQQLKAIISEENWDQLFELVKPKHFVRQEAGELPDTAILAQICQLLINETSPDTVKILCLKCVGNSCLDIYKYRQHTLGNREPDKYNKYLYNKLAENNVCQHEEDCGYPHISHFPYDGVIEWTIDYINAHAEYTNCLTANELDIFRLSIQFLCNLFTYACKNATFVENENVLRYLNHDNLKQAITNSIRSDHKPLVSAACIFVHNALKELQENYFTDDEKNRLCSQLSKPIKEGFTSAKDALLHMLHRPNVFEAMYDSMAMSEQLDLLQIIYDELWQSTSQAVPILTNDTAEFLALTFCKKSDLILKTVDTYINSIDPTEVILILNILGLLTLKPYKISENARPLLINCKYLLMSLHMMGKESNNYFTPITNLSQVAPNVQRRTINVNLTTNDAGVSEETTNHDPQDHPVYGFKSGLIKVIGNMVYRDKMCQDLFREIDGIPLLLDCCNIDARNPLILQWAILALRNLCEGNLENQEIIRNCKKEGTVDNTVLQEMGLTLHEDTDGQSIRIAPLRRD</sequence>
<evidence type="ECO:0000256" key="1">
    <source>
        <dbReference type="ARBA" id="ARBA00008384"/>
    </source>
</evidence>
<gene>
    <name evidence="8" type="primary">LOC106741890</name>
</gene>
<keyword evidence="3" id="KW-0132">Cell division</keyword>
<evidence type="ECO:0000256" key="3">
    <source>
        <dbReference type="ARBA" id="ARBA00022618"/>
    </source>
</evidence>
<dbReference type="KEGG" id="dqu:106741890"/>
<dbReference type="InterPro" id="IPR051374">
    <property type="entry name" value="Ataxin-10/CTR86_families"/>
</dbReference>
<keyword evidence="4" id="KW-0131">Cell cycle</keyword>
<name>A0A6P3WVU1_DINQU</name>
<evidence type="ECO:0000256" key="4">
    <source>
        <dbReference type="ARBA" id="ARBA00023306"/>
    </source>
</evidence>
<comment type="function">
    <text evidence="5">May play a role in the regulation of cytokinesis. May play a role in signaling by stimulating protein glycosylation. Induces neuritogenesis by activating the Ras-MAP kinase pathway and is necessary for the survival of cerebellar neurons. Does not appear to play a major role in ciliogenesis.</text>
</comment>
<dbReference type="SUPFAM" id="SSF48371">
    <property type="entry name" value="ARM repeat"/>
    <property type="match status" value="2"/>
</dbReference>
<evidence type="ECO:0000256" key="5">
    <source>
        <dbReference type="ARBA" id="ARBA00045173"/>
    </source>
</evidence>
<dbReference type="PANTHER" id="PTHR13255">
    <property type="entry name" value="ATAXIN-10"/>
    <property type="match status" value="1"/>
</dbReference>
<dbReference type="Pfam" id="PF09759">
    <property type="entry name" value="Atx10homo_assoc"/>
    <property type="match status" value="1"/>
</dbReference>
<comment type="similarity">
    <text evidence="1">Belongs to the ataxin-10 family.</text>
</comment>
<dbReference type="InterPro" id="IPR011989">
    <property type="entry name" value="ARM-like"/>
</dbReference>
<evidence type="ECO:0000256" key="2">
    <source>
        <dbReference type="ARBA" id="ARBA00018804"/>
    </source>
</evidence>
<dbReference type="InterPro" id="IPR019156">
    <property type="entry name" value="Ataxin-10_domain"/>
</dbReference>
<dbReference type="GeneID" id="106741890"/>
<evidence type="ECO:0000313" key="8">
    <source>
        <dbReference type="RefSeq" id="XP_014469779.1"/>
    </source>
</evidence>
<proteinExistence type="inferred from homology"/>
<dbReference type="Gene3D" id="1.25.10.10">
    <property type="entry name" value="Leucine-rich Repeat Variant"/>
    <property type="match status" value="1"/>
</dbReference>
<dbReference type="InterPro" id="IPR016024">
    <property type="entry name" value="ARM-type_fold"/>
</dbReference>
<protein>
    <recommendedName>
        <fullName evidence="2">Ataxin-10</fullName>
    </recommendedName>
</protein>
<evidence type="ECO:0000313" key="7">
    <source>
        <dbReference type="Proteomes" id="UP000515204"/>
    </source>
</evidence>
<dbReference type="GO" id="GO:0031175">
    <property type="term" value="P:neuron projection development"/>
    <property type="evidence" value="ECO:0007669"/>
    <property type="project" value="TreeGrafter"/>
</dbReference>
<evidence type="ECO:0000259" key="6">
    <source>
        <dbReference type="Pfam" id="PF09759"/>
    </source>
</evidence>
<dbReference type="GO" id="GO:0005829">
    <property type="term" value="C:cytosol"/>
    <property type="evidence" value="ECO:0007669"/>
    <property type="project" value="TreeGrafter"/>
</dbReference>
<dbReference type="RefSeq" id="XP_014469779.1">
    <property type="nucleotide sequence ID" value="XM_014614293.1"/>
</dbReference>
<feature type="domain" description="Ataxin-10" evidence="6">
    <location>
        <begin position="420"/>
        <end position="515"/>
    </location>
</feature>
<dbReference type="AlphaFoldDB" id="A0A6P3WVU1"/>
<dbReference type="PANTHER" id="PTHR13255:SF0">
    <property type="entry name" value="ATAXIN-10"/>
    <property type="match status" value="1"/>
</dbReference>
<dbReference type="Proteomes" id="UP000515204">
    <property type="component" value="Unplaced"/>
</dbReference>
<accession>A0A6P3WVU1</accession>